<reference evidence="9 10" key="1">
    <citation type="submission" date="2011-07" db="EMBL/GenBank/DDBJ databases">
        <authorList>
            <person name="Coyne R."/>
            <person name="Brami D."/>
            <person name="Johnson J."/>
            <person name="Hostetler J."/>
            <person name="Hannick L."/>
            <person name="Clark T."/>
            <person name="Cassidy-Hanley D."/>
            <person name="Inman J."/>
        </authorList>
    </citation>
    <scope>NUCLEOTIDE SEQUENCE [LARGE SCALE GENOMIC DNA]</scope>
    <source>
        <strain evidence="9 10">G5</strain>
    </source>
</reference>
<evidence type="ECO:0000256" key="3">
    <source>
        <dbReference type="ARBA" id="ARBA00022833"/>
    </source>
</evidence>
<keyword evidence="2 6" id="KW-0863">Zinc-finger</keyword>
<dbReference type="FunFam" id="3.30.70.330:FF:000476">
    <property type="entry name" value="Zinc finger CCCH domain-containing protein 4"/>
    <property type="match status" value="1"/>
</dbReference>
<dbReference type="GeneID" id="14904280"/>
<dbReference type="SUPFAM" id="SSF90229">
    <property type="entry name" value="CCCH zinc finger"/>
    <property type="match status" value="1"/>
</dbReference>
<evidence type="ECO:0000256" key="4">
    <source>
        <dbReference type="ARBA" id="ARBA00022884"/>
    </source>
</evidence>
<feature type="domain" description="C3H1-type" evidence="8">
    <location>
        <begin position="101"/>
        <end position="128"/>
    </location>
</feature>
<dbReference type="GO" id="GO:0000974">
    <property type="term" value="C:Prp19 complex"/>
    <property type="evidence" value="ECO:0007669"/>
    <property type="project" value="TreeGrafter"/>
</dbReference>
<dbReference type="FunCoup" id="G0R2V6">
    <property type="interactions" value="478"/>
</dbReference>
<dbReference type="InParanoid" id="G0R2V6"/>
<dbReference type="GO" id="GO:0008270">
    <property type="term" value="F:zinc ion binding"/>
    <property type="evidence" value="ECO:0007669"/>
    <property type="project" value="UniProtKB-KW"/>
</dbReference>
<dbReference type="Pfam" id="PF00076">
    <property type="entry name" value="RRM_1"/>
    <property type="match status" value="1"/>
</dbReference>
<dbReference type="InterPro" id="IPR039171">
    <property type="entry name" value="Cwc2/Slt11"/>
</dbReference>
<dbReference type="SUPFAM" id="SSF54928">
    <property type="entry name" value="RNA-binding domain, RBD"/>
    <property type="match status" value="1"/>
</dbReference>
<evidence type="ECO:0000313" key="10">
    <source>
        <dbReference type="Proteomes" id="UP000008983"/>
    </source>
</evidence>
<dbReference type="SMART" id="SM00360">
    <property type="entry name" value="RRM"/>
    <property type="match status" value="1"/>
</dbReference>
<proteinExistence type="predicted"/>
<dbReference type="InterPro" id="IPR035979">
    <property type="entry name" value="RBD_domain_sf"/>
</dbReference>
<dbReference type="eggNOG" id="KOG0153">
    <property type="taxonomic scope" value="Eukaryota"/>
</dbReference>
<dbReference type="PANTHER" id="PTHR14089">
    <property type="entry name" value="PRE-MRNA-SPLICING FACTOR RBM22"/>
    <property type="match status" value="1"/>
</dbReference>
<dbReference type="Gene3D" id="3.30.70.330">
    <property type="match status" value="1"/>
</dbReference>
<dbReference type="GO" id="GO:0071007">
    <property type="term" value="C:U2-type catalytic step 2 spliceosome"/>
    <property type="evidence" value="ECO:0007669"/>
    <property type="project" value="TreeGrafter"/>
</dbReference>
<dbReference type="EMBL" id="GL984282">
    <property type="protein sequence ID" value="EGR28228.1"/>
    <property type="molecule type" value="Genomic_DNA"/>
</dbReference>
<dbReference type="AlphaFoldDB" id="G0R2V6"/>
<protein>
    <submittedName>
        <fullName evidence="9">RNA binding motif protein 22, putative</fullName>
    </submittedName>
</protein>
<evidence type="ECO:0000256" key="1">
    <source>
        <dbReference type="ARBA" id="ARBA00022723"/>
    </source>
</evidence>
<sequence>MASERGLQFRTGVNKVGWEESDFPILCETCLGDNPYIRMLPVEVRDKFLAEQAVQIPDQLANRDYYQNQANRNIDQLQLPYSNQSNILLEKVARLKPYYERNQAQVCSFWVKGTCQRGELCPYAHQKRVNIDDDDPKNNQQLVDRFYGRNDPLAEKILKKINVYKENDLQPPQDTTIYSLYISNITESISQENIYQIFIKFGPIESVKMIPQKKCAFVNFCSRKAAEEAIKDLYGKLIINNQQLNLAWSKSHLHNQNNQIKPPSQKPPQENKTQEKLDKFLGGLINYSDDENDNINQNKNDNNTEQLNYKYYE</sequence>
<dbReference type="InterPro" id="IPR036855">
    <property type="entry name" value="Znf_CCCH_sf"/>
</dbReference>
<keyword evidence="10" id="KW-1185">Reference proteome</keyword>
<feature type="zinc finger region" description="C3H1-type" evidence="6">
    <location>
        <begin position="101"/>
        <end position="128"/>
    </location>
</feature>
<dbReference type="GO" id="GO:0017070">
    <property type="term" value="F:U6 snRNA binding"/>
    <property type="evidence" value="ECO:0007669"/>
    <property type="project" value="TreeGrafter"/>
</dbReference>
<dbReference type="InterPro" id="IPR000504">
    <property type="entry name" value="RRM_dom"/>
</dbReference>
<dbReference type="OrthoDB" id="10259600at2759"/>
<dbReference type="STRING" id="857967.G0R2V6"/>
<dbReference type="PROSITE" id="PS50102">
    <property type="entry name" value="RRM"/>
    <property type="match status" value="1"/>
</dbReference>
<dbReference type="SMART" id="SM00356">
    <property type="entry name" value="ZnF_C3H1"/>
    <property type="match status" value="1"/>
</dbReference>
<dbReference type="PROSITE" id="PS50103">
    <property type="entry name" value="ZF_C3H1"/>
    <property type="match status" value="1"/>
</dbReference>
<evidence type="ECO:0000256" key="5">
    <source>
        <dbReference type="PROSITE-ProRule" id="PRU00176"/>
    </source>
</evidence>
<dbReference type="InterPro" id="IPR012677">
    <property type="entry name" value="Nucleotide-bd_a/b_plait_sf"/>
</dbReference>
<dbReference type="OMA" id="FRHEMPR"/>
<keyword evidence="1 6" id="KW-0479">Metal-binding</keyword>
<evidence type="ECO:0000313" key="9">
    <source>
        <dbReference type="EMBL" id="EGR28228.1"/>
    </source>
</evidence>
<dbReference type="InterPro" id="IPR000571">
    <property type="entry name" value="Znf_CCCH"/>
</dbReference>
<keyword evidence="4 5" id="KW-0694">RNA-binding</keyword>
<evidence type="ECO:0000259" key="7">
    <source>
        <dbReference type="PROSITE" id="PS50102"/>
    </source>
</evidence>
<dbReference type="Proteomes" id="UP000008983">
    <property type="component" value="Unassembled WGS sequence"/>
</dbReference>
<dbReference type="PANTHER" id="PTHR14089:SF6">
    <property type="entry name" value="PRE-MRNA-SPLICING FACTOR RBM22"/>
    <property type="match status" value="1"/>
</dbReference>
<keyword evidence="3 6" id="KW-0862">Zinc</keyword>
<evidence type="ECO:0000259" key="8">
    <source>
        <dbReference type="PROSITE" id="PS50103"/>
    </source>
</evidence>
<organism evidence="9 10">
    <name type="scientific">Ichthyophthirius multifiliis</name>
    <name type="common">White spot disease agent</name>
    <name type="synonym">Ich</name>
    <dbReference type="NCBI Taxonomy" id="5932"/>
    <lineage>
        <taxon>Eukaryota</taxon>
        <taxon>Sar</taxon>
        <taxon>Alveolata</taxon>
        <taxon>Ciliophora</taxon>
        <taxon>Intramacronucleata</taxon>
        <taxon>Oligohymenophorea</taxon>
        <taxon>Hymenostomatida</taxon>
        <taxon>Ophryoglenina</taxon>
        <taxon>Ichthyophthirius</taxon>
    </lineage>
</organism>
<dbReference type="Gene3D" id="3.30.1370.210">
    <property type="match status" value="1"/>
</dbReference>
<gene>
    <name evidence="9" type="ORF">IMG5_181570</name>
</gene>
<dbReference type="RefSeq" id="XP_004027573.1">
    <property type="nucleotide sequence ID" value="XM_004027524.1"/>
</dbReference>
<feature type="domain" description="RRM" evidence="7">
    <location>
        <begin position="178"/>
        <end position="251"/>
    </location>
</feature>
<evidence type="ECO:0000256" key="6">
    <source>
        <dbReference type="PROSITE-ProRule" id="PRU00723"/>
    </source>
</evidence>
<name>G0R2V6_ICHMU</name>
<dbReference type="Pfam" id="PF00642">
    <property type="entry name" value="zf-CCCH"/>
    <property type="match status" value="1"/>
</dbReference>
<dbReference type="GO" id="GO:0036002">
    <property type="term" value="F:pre-mRNA binding"/>
    <property type="evidence" value="ECO:0007669"/>
    <property type="project" value="TreeGrafter"/>
</dbReference>
<accession>G0R2V6</accession>
<evidence type="ECO:0000256" key="2">
    <source>
        <dbReference type="ARBA" id="ARBA00022771"/>
    </source>
</evidence>
<dbReference type="GO" id="GO:0071006">
    <property type="term" value="C:U2-type catalytic step 1 spliceosome"/>
    <property type="evidence" value="ECO:0007669"/>
    <property type="project" value="TreeGrafter"/>
</dbReference>